<sequence>MDLVTFLDVLCPGWAHYCSLDRLNEVLSEMGPRFFTCTHRQTLICGTIQVSMERANYSFHSRTGRETVSSYYLRRYGFLLRAPGHRLVYIREDPGSLLPAELLRFRP</sequence>
<keyword evidence="1" id="KW-1185">Reference proteome</keyword>
<dbReference type="SUPFAM" id="SSF101690">
    <property type="entry name" value="PAZ domain"/>
    <property type="match status" value="1"/>
</dbReference>
<evidence type="ECO:0000313" key="2">
    <source>
        <dbReference type="WBParaSite" id="Csp11.Scaffold629.g12212.t2"/>
    </source>
</evidence>
<proteinExistence type="predicted"/>
<dbReference type="eggNOG" id="ENOG502TJ4H">
    <property type="taxonomic scope" value="Eukaryota"/>
</dbReference>
<dbReference type="Proteomes" id="UP000095282">
    <property type="component" value="Unplaced"/>
</dbReference>
<evidence type="ECO:0000313" key="1">
    <source>
        <dbReference type="Proteomes" id="UP000095282"/>
    </source>
</evidence>
<accession>A0A1I7TVJ4</accession>
<reference evidence="2" key="1">
    <citation type="submission" date="2016-11" db="UniProtKB">
        <authorList>
            <consortium name="WormBaseParasite"/>
        </authorList>
    </citation>
    <scope>IDENTIFICATION</scope>
</reference>
<name>A0A1I7TVJ4_9PELO</name>
<dbReference type="WBParaSite" id="Csp11.Scaffold629.g12212.t2">
    <property type="protein sequence ID" value="Csp11.Scaffold629.g12212.t2"/>
    <property type="gene ID" value="Csp11.Scaffold629.g12212"/>
</dbReference>
<protein>
    <submittedName>
        <fullName evidence="2">PAZ domain-containing protein</fullName>
    </submittedName>
</protein>
<dbReference type="AlphaFoldDB" id="A0A1I7TVJ4"/>
<dbReference type="InterPro" id="IPR036085">
    <property type="entry name" value="PAZ_dom_sf"/>
</dbReference>
<organism evidence="1 2">
    <name type="scientific">Caenorhabditis tropicalis</name>
    <dbReference type="NCBI Taxonomy" id="1561998"/>
    <lineage>
        <taxon>Eukaryota</taxon>
        <taxon>Metazoa</taxon>
        <taxon>Ecdysozoa</taxon>
        <taxon>Nematoda</taxon>
        <taxon>Chromadorea</taxon>
        <taxon>Rhabditida</taxon>
        <taxon>Rhabditina</taxon>
        <taxon>Rhabditomorpha</taxon>
        <taxon>Rhabditoidea</taxon>
        <taxon>Rhabditidae</taxon>
        <taxon>Peloderinae</taxon>
        <taxon>Caenorhabditis</taxon>
    </lineage>
</organism>